<keyword evidence="3" id="KW-0812">Transmembrane</keyword>
<dbReference type="PANTHER" id="PTHR16255:SF15">
    <property type="entry name" value="SPORULATION PROTEIN RMD1"/>
    <property type="match status" value="1"/>
</dbReference>
<dbReference type="Proteomes" id="UP000799324">
    <property type="component" value="Unassembled WGS sequence"/>
</dbReference>
<dbReference type="EMBL" id="MU004387">
    <property type="protein sequence ID" value="KAF2653106.1"/>
    <property type="molecule type" value="Genomic_DNA"/>
</dbReference>
<feature type="domain" description="DUF155" evidence="4">
    <location>
        <begin position="300"/>
        <end position="471"/>
    </location>
</feature>
<name>A0A6A6SZI2_9PLEO</name>
<evidence type="ECO:0000256" key="2">
    <source>
        <dbReference type="SAM" id="MobiDB-lite"/>
    </source>
</evidence>
<dbReference type="InterPro" id="IPR003734">
    <property type="entry name" value="DUF155"/>
</dbReference>
<feature type="region of interest" description="Disordered" evidence="2">
    <location>
        <begin position="248"/>
        <end position="288"/>
    </location>
</feature>
<feature type="compositionally biased region" description="Acidic residues" evidence="2">
    <location>
        <begin position="118"/>
        <end position="128"/>
    </location>
</feature>
<dbReference type="AlphaFoldDB" id="A0A6A6SZI2"/>
<evidence type="ECO:0000259" key="4">
    <source>
        <dbReference type="Pfam" id="PF02582"/>
    </source>
</evidence>
<reference evidence="5" key="1">
    <citation type="journal article" date="2020" name="Stud. Mycol.">
        <title>101 Dothideomycetes genomes: a test case for predicting lifestyles and emergence of pathogens.</title>
        <authorList>
            <person name="Haridas S."/>
            <person name="Albert R."/>
            <person name="Binder M."/>
            <person name="Bloem J."/>
            <person name="Labutti K."/>
            <person name="Salamov A."/>
            <person name="Andreopoulos B."/>
            <person name="Baker S."/>
            <person name="Barry K."/>
            <person name="Bills G."/>
            <person name="Bluhm B."/>
            <person name="Cannon C."/>
            <person name="Castanera R."/>
            <person name="Culley D."/>
            <person name="Daum C."/>
            <person name="Ezra D."/>
            <person name="Gonzalez J."/>
            <person name="Henrissat B."/>
            <person name="Kuo A."/>
            <person name="Liang C."/>
            <person name="Lipzen A."/>
            <person name="Lutzoni F."/>
            <person name="Magnuson J."/>
            <person name="Mondo S."/>
            <person name="Nolan M."/>
            <person name="Ohm R."/>
            <person name="Pangilinan J."/>
            <person name="Park H.-J."/>
            <person name="Ramirez L."/>
            <person name="Alfaro M."/>
            <person name="Sun H."/>
            <person name="Tritt A."/>
            <person name="Yoshinaga Y."/>
            <person name="Zwiers L.-H."/>
            <person name="Turgeon B."/>
            <person name="Goodwin S."/>
            <person name="Spatafora J."/>
            <person name="Crous P."/>
            <person name="Grigoriev I."/>
        </authorList>
    </citation>
    <scope>NUCLEOTIDE SEQUENCE</scope>
    <source>
        <strain evidence="5">CBS 122681</strain>
    </source>
</reference>
<feature type="compositionally biased region" description="Polar residues" evidence="2">
    <location>
        <begin position="1"/>
        <end position="22"/>
    </location>
</feature>
<organism evidence="5 6">
    <name type="scientific">Lophiostoma macrostomum CBS 122681</name>
    <dbReference type="NCBI Taxonomy" id="1314788"/>
    <lineage>
        <taxon>Eukaryota</taxon>
        <taxon>Fungi</taxon>
        <taxon>Dikarya</taxon>
        <taxon>Ascomycota</taxon>
        <taxon>Pezizomycotina</taxon>
        <taxon>Dothideomycetes</taxon>
        <taxon>Pleosporomycetidae</taxon>
        <taxon>Pleosporales</taxon>
        <taxon>Lophiostomataceae</taxon>
        <taxon>Lophiostoma</taxon>
    </lineage>
</organism>
<evidence type="ECO:0000256" key="1">
    <source>
        <dbReference type="ARBA" id="ARBA00008306"/>
    </source>
</evidence>
<protein>
    <submittedName>
        <fullName evidence="5">YagE family protein</fullName>
    </submittedName>
</protein>
<dbReference type="GO" id="GO:0005739">
    <property type="term" value="C:mitochondrion"/>
    <property type="evidence" value="ECO:0007669"/>
    <property type="project" value="UniProtKB-ARBA"/>
</dbReference>
<keyword evidence="6" id="KW-1185">Reference proteome</keyword>
<keyword evidence="3" id="KW-1133">Transmembrane helix</keyword>
<feature type="transmembrane region" description="Helical" evidence="3">
    <location>
        <begin position="496"/>
        <end position="518"/>
    </location>
</feature>
<evidence type="ECO:0000256" key="3">
    <source>
        <dbReference type="SAM" id="Phobius"/>
    </source>
</evidence>
<dbReference type="Pfam" id="PF02582">
    <property type="entry name" value="DUF155"/>
    <property type="match status" value="1"/>
</dbReference>
<gene>
    <name evidence="5" type="ORF">K491DRAFT_780554</name>
</gene>
<keyword evidence="3" id="KW-0472">Membrane</keyword>
<dbReference type="InterPro" id="IPR051624">
    <property type="entry name" value="RMD1/Sad1-interacting"/>
</dbReference>
<dbReference type="OrthoDB" id="18302at2759"/>
<sequence>MASGSTETTPLISSMSHGSTQGKAVPPRPQRTVTFNPTVTSRGPRQPPPLRSAGSSSAIYNVGSGHGGQPMLSTLNSKLRRRNSSGAPTLPPQTPLSKIGPQRTTRTAQKLKLLPDPEQGDEGQDEESGRDVYVQYTRIKDPTARRDAARLGKADRERLPRVTAYCTAASYKIDDMMRFLKGKSRLRDANPKRFDECIYSPYNYGKKGPEDVTSHAVDEGYTEDRPRRFSDSAIEVEAQNERRREELIDLHEEGEDMHDDDDGKRLGRPRPRRPSLVQHADSDPSLETADFDTQVHTPEVFLFEYGTIVIWGMSLQEEKRFLKEIANFEVDKLAKEAVETEEFNFYYTREYQARIYNDFISLRDKKHYMTKLAISHALSQSVKTSLFEDLVDNTIDDTKDIPAQIASSGKINLNKKQINMQIGELFILRISIHLQGSVLDAPELMWAEPQLEPIYQAVRSYLEMDQRVGLLTERLNVIGDLLAVLKDQLTVTHGELLEWIVIILIFAEVVVAAINIFVDLHAAD</sequence>
<evidence type="ECO:0000313" key="5">
    <source>
        <dbReference type="EMBL" id="KAF2653106.1"/>
    </source>
</evidence>
<comment type="similarity">
    <text evidence="1">Belongs to the RMD1/sif2 family.</text>
</comment>
<dbReference type="PANTHER" id="PTHR16255">
    <property type="entry name" value="REQUIRED FOR MEIOTIC NUCLEAR DIVISION PROTEIN 1 HOMOLOG"/>
    <property type="match status" value="1"/>
</dbReference>
<feature type="compositionally biased region" description="Polar residues" evidence="2">
    <location>
        <begin position="31"/>
        <end position="43"/>
    </location>
</feature>
<evidence type="ECO:0000313" key="6">
    <source>
        <dbReference type="Proteomes" id="UP000799324"/>
    </source>
</evidence>
<accession>A0A6A6SZI2</accession>
<proteinExistence type="inferred from homology"/>
<feature type="region of interest" description="Disordered" evidence="2">
    <location>
        <begin position="1"/>
        <end position="132"/>
    </location>
</feature>